<name>A0A2K2U5X7_9ACTN</name>
<dbReference type="EMBL" id="PPEL01000023">
    <property type="protein sequence ID" value="PNV65618.1"/>
    <property type="molecule type" value="Genomic_DNA"/>
</dbReference>
<comment type="similarity">
    <text evidence="2">Belongs to the EamA transporter family.</text>
</comment>
<dbReference type="PANTHER" id="PTHR32322">
    <property type="entry name" value="INNER MEMBRANE TRANSPORTER"/>
    <property type="match status" value="1"/>
</dbReference>
<dbReference type="GO" id="GO:0016020">
    <property type="term" value="C:membrane"/>
    <property type="evidence" value="ECO:0007669"/>
    <property type="project" value="UniProtKB-SubCell"/>
</dbReference>
<dbReference type="Pfam" id="PF00892">
    <property type="entry name" value="EamA"/>
    <property type="match status" value="2"/>
</dbReference>
<accession>A0A2K2U5X7</accession>
<dbReference type="Proteomes" id="UP000236488">
    <property type="component" value="Unassembled WGS sequence"/>
</dbReference>
<feature type="transmembrane region" description="Helical" evidence="6">
    <location>
        <begin position="188"/>
        <end position="205"/>
    </location>
</feature>
<evidence type="ECO:0000256" key="5">
    <source>
        <dbReference type="ARBA" id="ARBA00023136"/>
    </source>
</evidence>
<keyword evidence="9" id="KW-1185">Reference proteome</keyword>
<feature type="domain" description="EamA" evidence="7">
    <location>
        <begin position="152"/>
        <end position="288"/>
    </location>
</feature>
<evidence type="ECO:0000256" key="1">
    <source>
        <dbReference type="ARBA" id="ARBA00004141"/>
    </source>
</evidence>
<dbReference type="RefSeq" id="WP_103262830.1">
    <property type="nucleotide sequence ID" value="NZ_PPEL01000023.1"/>
</dbReference>
<sequence>MRGHALALVTVLVWAVTFVSTKVLLVHLSPMEILFSRFAVGFLALAVLRPRRLRLPSRAQEKWFALAGATGIALYYLLENIALTFAPASVVGVVVAAAPLFTGLLSAALSKKRPSLAFFLGFAAAMAGVALVSFGGGGFAGQAAEGGSFEAAGVLLALAAAATWAVYSLVTDKIASFGLDGVLATRRTFAWGLLFMALALPFFGFSPNWPALTLPEVWGNLAFLGLGASALCFVTWNLAVRRLGPVTASLYIYLVPALTVLASCAVLGEALTPSVVVGVLLTVGGLALSERGT</sequence>
<feature type="transmembrane region" description="Helical" evidence="6">
    <location>
        <begin position="217"/>
        <end position="238"/>
    </location>
</feature>
<comment type="caution">
    <text evidence="8">The sequence shown here is derived from an EMBL/GenBank/DDBJ whole genome shotgun (WGS) entry which is preliminary data.</text>
</comment>
<organism evidence="8 9">
    <name type="scientific">Rubneribacter badeniensis</name>
    <dbReference type="NCBI Taxonomy" id="2070688"/>
    <lineage>
        <taxon>Bacteria</taxon>
        <taxon>Bacillati</taxon>
        <taxon>Actinomycetota</taxon>
        <taxon>Coriobacteriia</taxon>
        <taxon>Eggerthellales</taxon>
        <taxon>Eggerthellaceae</taxon>
        <taxon>Rubneribacter</taxon>
    </lineage>
</organism>
<feature type="transmembrane region" description="Helical" evidence="6">
    <location>
        <begin position="62"/>
        <end position="78"/>
    </location>
</feature>
<feature type="transmembrane region" description="Helical" evidence="6">
    <location>
        <begin position="116"/>
        <end position="136"/>
    </location>
</feature>
<dbReference type="SUPFAM" id="SSF103481">
    <property type="entry name" value="Multidrug resistance efflux transporter EmrE"/>
    <property type="match status" value="2"/>
</dbReference>
<evidence type="ECO:0000313" key="9">
    <source>
        <dbReference type="Proteomes" id="UP000236488"/>
    </source>
</evidence>
<feature type="transmembrane region" description="Helical" evidence="6">
    <location>
        <begin position="250"/>
        <end position="268"/>
    </location>
</feature>
<evidence type="ECO:0000313" key="8">
    <source>
        <dbReference type="EMBL" id="PNV65618.1"/>
    </source>
</evidence>
<evidence type="ECO:0000256" key="4">
    <source>
        <dbReference type="ARBA" id="ARBA00022989"/>
    </source>
</evidence>
<keyword evidence="4 6" id="KW-1133">Transmembrane helix</keyword>
<evidence type="ECO:0000256" key="3">
    <source>
        <dbReference type="ARBA" id="ARBA00022692"/>
    </source>
</evidence>
<comment type="subcellular location">
    <subcellularLocation>
        <location evidence="1">Membrane</location>
        <topology evidence="1">Multi-pass membrane protein</topology>
    </subcellularLocation>
</comment>
<dbReference type="InterPro" id="IPR050638">
    <property type="entry name" value="AA-Vitamin_Transporters"/>
</dbReference>
<dbReference type="InterPro" id="IPR000620">
    <property type="entry name" value="EamA_dom"/>
</dbReference>
<feature type="transmembrane region" description="Helical" evidence="6">
    <location>
        <begin position="274"/>
        <end position="289"/>
    </location>
</feature>
<gene>
    <name evidence="8" type="ORF">C2L80_05715</name>
</gene>
<feature type="transmembrane region" description="Helical" evidence="6">
    <location>
        <begin position="148"/>
        <end position="167"/>
    </location>
</feature>
<reference evidence="8 9" key="1">
    <citation type="journal article" date="2018" name="Int. J. Syst. Evol. Microbiol.">
        <title>Rubneribacter badeniensis gen. nov., sp. nov. and Enteroscipio rubneri gen. nov., sp. nov., new members of the Eggerthellaceae isolated from human faeces.</title>
        <authorList>
            <person name="Danylec N."/>
            <person name="Gobl A."/>
            <person name="Stoll D.A."/>
            <person name="Hetzer B."/>
            <person name="Kulling S.E."/>
            <person name="Huch M."/>
        </authorList>
    </citation>
    <scope>NUCLEOTIDE SEQUENCE [LARGE SCALE GENOMIC DNA]</scope>
    <source>
        <strain evidence="8 9">ResAG-85</strain>
    </source>
</reference>
<dbReference type="AlphaFoldDB" id="A0A2K2U5X7"/>
<feature type="transmembrane region" description="Helical" evidence="6">
    <location>
        <begin position="84"/>
        <end position="109"/>
    </location>
</feature>
<dbReference type="PANTHER" id="PTHR32322:SF2">
    <property type="entry name" value="EAMA DOMAIN-CONTAINING PROTEIN"/>
    <property type="match status" value="1"/>
</dbReference>
<evidence type="ECO:0000256" key="6">
    <source>
        <dbReference type="SAM" id="Phobius"/>
    </source>
</evidence>
<protein>
    <submittedName>
        <fullName evidence="8">EamA family transporter</fullName>
    </submittedName>
</protein>
<keyword evidence="5 6" id="KW-0472">Membrane</keyword>
<proteinExistence type="inferred from homology"/>
<evidence type="ECO:0000259" key="7">
    <source>
        <dbReference type="Pfam" id="PF00892"/>
    </source>
</evidence>
<evidence type="ECO:0000256" key="2">
    <source>
        <dbReference type="ARBA" id="ARBA00007362"/>
    </source>
</evidence>
<feature type="domain" description="EamA" evidence="7">
    <location>
        <begin position="2"/>
        <end position="133"/>
    </location>
</feature>
<feature type="transmembrane region" description="Helical" evidence="6">
    <location>
        <begin position="31"/>
        <end position="50"/>
    </location>
</feature>
<keyword evidence="3 6" id="KW-0812">Transmembrane</keyword>
<dbReference type="InterPro" id="IPR037185">
    <property type="entry name" value="EmrE-like"/>
</dbReference>